<dbReference type="PANTHER" id="PTHR28288">
    <property type="entry name" value="PROTEASE B INHIBITOR 2"/>
    <property type="match status" value="1"/>
</dbReference>
<dbReference type="Proteomes" id="UP000193944">
    <property type="component" value="Unassembled WGS sequence"/>
</dbReference>
<evidence type="ECO:0000259" key="2">
    <source>
        <dbReference type="Pfam" id="PF05922"/>
    </source>
</evidence>
<evidence type="ECO:0000313" key="3">
    <source>
        <dbReference type="EMBL" id="ORX80928.1"/>
    </source>
</evidence>
<feature type="domain" description="Inhibitor I9" evidence="2">
    <location>
        <begin position="5"/>
        <end position="71"/>
    </location>
</feature>
<sequence>MSGEYIVCFKEGTSNEVIEKAIADVEKQGGEIKHRYNTTLLGFSAKLPDQVLTTMVNANDIDFVEADGEVSAYAKTLGI</sequence>
<dbReference type="GO" id="GO:0004866">
    <property type="term" value="F:endopeptidase inhibitor activity"/>
    <property type="evidence" value="ECO:0007669"/>
    <property type="project" value="TreeGrafter"/>
</dbReference>
<accession>A0A1Y1X5J3</accession>
<dbReference type="SUPFAM" id="SSF54897">
    <property type="entry name" value="Protease propeptides/inhibitors"/>
    <property type="match status" value="1"/>
</dbReference>
<proteinExistence type="inferred from homology"/>
<comment type="caution">
    <text evidence="3">The sequence shown here is derived from an EMBL/GenBank/DDBJ whole genome shotgun (WGS) entry which is preliminary data.</text>
</comment>
<dbReference type="InterPro" id="IPR052471">
    <property type="entry name" value="PBI_I9"/>
</dbReference>
<dbReference type="AlphaFoldDB" id="A0A1Y1X5J3"/>
<dbReference type="GO" id="GO:0042144">
    <property type="term" value="P:vacuole fusion, non-autophagic"/>
    <property type="evidence" value="ECO:0007669"/>
    <property type="project" value="TreeGrafter"/>
</dbReference>
<dbReference type="InterPro" id="IPR037045">
    <property type="entry name" value="S8pro/Inhibitor_I9_sf"/>
</dbReference>
<dbReference type="OrthoDB" id="5518345at2759"/>
<name>A0A1Y1X5J3_9FUNG</name>
<organism evidence="3 4">
    <name type="scientific">Anaeromyces robustus</name>
    <dbReference type="NCBI Taxonomy" id="1754192"/>
    <lineage>
        <taxon>Eukaryota</taxon>
        <taxon>Fungi</taxon>
        <taxon>Fungi incertae sedis</taxon>
        <taxon>Chytridiomycota</taxon>
        <taxon>Chytridiomycota incertae sedis</taxon>
        <taxon>Neocallimastigomycetes</taxon>
        <taxon>Neocallimastigales</taxon>
        <taxon>Neocallimastigaceae</taxon>
        <taxon>Anaeromyces</taxon>
    </lineage>
</organism>
<dbReference type="Gene3D" id="3.30.70.80">
    <property type="entry name" value="Peptidase S8 propeptide/proteinase inhibitor I9"/>
    <property type="match status" value="1"/>
</dbReference>
<gene>
    <name evidence="3" type="ORF">BCR32DRAFT_327513</name>
</gene>
<evidence type="ECO:0000313" key="4">
    <source>
        <dbReference type="Proteomes" id="UP000193944"/>
    </source>
</evidence>
<evidence type="ECO:0000256" key="1">
    <source>
        <dbReference type="ARBA" id="ARBA00038069"/>
    </source>
</evidence>
<dbReference type="InterPro" id="IPR010259">
    <property type="entry name" value="S8pro/Inhibitor_I9"/>
</dbReference>
<keyword evidence="4" id="KW-1185">Reference proteome</keyword>
<comment type="similarity">
    <text evidence="1">Belongs to the protease inhibitor I9 family.</text>
</comment>
<dbReference type="EMBL" id="MCFG01000131">
    <property type="protein sequence ID" value="ORX80928.1"/>
    <property type="molecule type" value="Genomic_DNA"/>
</dbReference>
<dbReference type="PANTHER" id="PTHR28288:SF2">
    <property type="entry name" value="PROTEASE B INHIBITOR 2"/>
    <property type="match status" value="1"/>
</dbReference>
<dbReference type="Pfam" id="PF05922">
    <property type="entry name" value="Inhibitor_I9"/>
    <property type="match status" value="1"/>
</dbReference>
<reference evidence="3 4" key="1">
    <citation type="submission" date="2016-08" db="EMBL/GenBank/DDBJ databases">
        <title>A Parts List for Fungal Cellulosomes Revealed by Comparative Genomics.</title>
        <authorList>
            <consortium name="DOE Joint Genome Institute"/>
            <person name="Haitjema C.H."/>
            <person name="Gilmore S.P."/>
            <person name="Henske J.K."/>
            <person name="Solomon K.V."/>
            <person name="De Groot R."/>
            <person name="Kuo A."/>
            <person name="Mondo S.J."/>
            <person name="Salamov A.A."/>
            <person name="Labutti K."/>
            <person name="Zhao Z."/>
            <person name="Chiniquy J."/>
            <person name="Barry K."/>
            <person name="Brewer H.M."/>
            <person name="Purvine S.O."/>
            <person name="Wright A.T."/>
            <person name="Boxma B."/>
            <person name="Van Alen T."/>
            <person name="Hackstein J.H."/>
            <person name="Baker S.E."/>
            <person name="Grigoriev I.V."/>
            <person name="O'Malley M.A."/>
        </authorList>
    </citation>
    <scope>NUCLEOTIDE SEQUENCE [LARGE SCALE GENOMIC DNA]</scope>
    <source>
        <strain evidence="3 4">S4</strain>
    </source>
</reference>
<protein>
    <recommendedName>
        <fullName evidence="2">Inhibitor I9 domain-containing protein</fullName>
    </recommendedName>
</protein>
<dbReference type="STRING" id="1754192.A0A1Y1X5J3"/>
<reference evidence="3 4" key="2">
    <citation type="submission" date="2016-08" db="EMBL/GenBank/DDBJ databases">
        <title>Pervasive Adenine N6-methylation of Active Genes in Fungi.</title>
        <authorList>
            <consortium name="DOE Joint Genome Institute"/>
            <person name="Mondo S.J."/>
            <person name="Dannebaum R.O."/>
            <person name="Kuo R.C."/>
            <person name="Labutti K."/>
            <person name="Haridas S."/>
            <person name="Kuo A."/>
            <person name="Salamov A."/>
            <person name="Ahrendt S.R."/>
            <person name="Lipzen A."/>
            <person name="Sullivan W."/>
            <person name="Andreopoulos W.B."/>
            <person name="Clum A."/>
            <person name="Lindquist E."/>
            <person name="Daum C."/>
            <person name="Ramamoorthy G.K."/>
            <person name="Gryganskyi A."/>
            <person name="Culley D."/>
            <person name="Magnuson J.K."/>
            <person name="James T.Y."/>
            <person name="O'Malley M.A."/>
            <person name="Stajich J.E."/>
            <person name="Spatafora J.W."/>
            <person name="Visel A."/>
            <person name="Grigoriev I.V."/>
        </authorList>
    </citation>
    <scope>NUCLEOTIDE SEQUENCE [LARGE SCALE GENOMIC DNA]</scope>
    <source>
        <strain evidence="3 4">S4</strain>
    </source>
</reference>